<name>A0A1I2JRL7_9GAMM</name>
<protein>
    <submittedName>
        <fullName evidence="1">Uncharacterized protein</fullName>
    </submittedName>
</protein>
<reference evidence="2" key="1">
    <citation type="submission" date="2016-10" db="EMBL/GenBank/DDBJ databases">
        <authorList>
            <person name="Varghese N."/>
            <person name="Submissions S."/>
        </authorList>
    </citation>
    <scope>NUCLEOTIDE SEQUENCE [LARGE SCALE GENOMIC DNA]</scope>
    <source>
        <strain evidence="2">UNC178MFTsu3.1</strain>
    </source>
</reference>
<evidence type="ECO:0000313" key="1">
    <source>
        <dbReference type="EMBL" id="SFF57224.1"/>
    </source>
</evidence>
<keyword evidence="2" id="KW-1185">Reference proteome</keyword>
<accession>A0A1I2JRL7</accession>
<dbReference type="RefSeq" id="WP_026634824.1">
    <property type="nucleotide sequence ID" value="NZ_FONH01000030.1"/>
</dbReference>
<evidence type="ECO:0000313" key="2">
    <source>
        <dbReference type="Proteomes" id="UP000199477"/>
    </source>
</evidence>
<proteinExistence type="predicted"/>
<sequence>MRLKAPMRCVEGNYRPSPEDFDPTKIEYDAAVAHALFEAMDRGWDSGLSTDARMIIEAYRKALINRANDLMWKWGYP</sequence>
<dbReference type="Proteomes" id="UP000199477">
    <property type="component" value="Unassembled WGS sequence"/>
</dbReference>
<organism evidence="1 2">
    <name type="scientific">Dyella marensis</name>
    <dbReference type="NCBI Taxonomy" id="500610"/>
    <lineage>
        <taxon>Bacteria</taxon>
        <taxon>Pseudomonadati</taxon>
        <taxon>Pseudomonadota</taxon>
        <taxon>Gammaproteobacteria</taxon>
        <taxon>Lysobacterales</taxon>
        <taxon>Rhodanobacteraceae</taxon>
        <taxon>Dyella</taxon>
    </lineage>
</organism>
<dbReference type="AlphaFoldDB" id="A0A1I2JRL7"/>
<gene>
    <name evidence="1" type="ORF">SAMN02799615_04205</name>
</gene>
<dbReference type="EMBL" id="FONH01000030">
    <property type="protein sequence ID" value="SFF57224.1"/>
    <property type="molecule type" value="Genomic_DNA"/>
</dbReference>